<dbReference type="InterPro" id="IPR012336">
    <property type="entry name" value="Thioredoxin-like_fold"/>
</dbReference>
<evidence type="ECO:0000259" key="1">
    <source>
        <dbReference type="Pfam" id="PF13905"/>
    </source>
</evidence>
<accession>A0AAW2I8H8</accession>
<dbReference type="GO" id="GO:0045494">
    <property type="term" value="P:photoreceptor cell maintenance"/>
    <property type="evidence" value="ECO:0007669"/>
    <property type="project" value="InterPro"/>
</dbReference>
<dbReference type="SUPFAM" id="SSF52833">
    <property type="entry name" value="Thioredoxin-like"/>
    <property type="match status" value="1"/>
</dbReference>
<evidence type="ECO:0000313" key="2">
    <source>
        <dbReference type="EMBL" id="KAL0278519.1"/>
    </source>
</evidence>
<dbReference type="GO" id="GO:0007600">
    <property type="term" value="P:sensory perception"/>
    <property type="evidence" value="ECO:0007669"/>
    <property type="project" value="InterPro"/>
</dbReference>
<name>A0AAW2I8H8_9NEOP</name>
<feature type="domain" description="Thioredoxin-like fold" evidence="1">
    <location>
        <begin position="26"/>
        <end position="117"/>
    </location>
</feature>
<dbReference type="PANTHER" id="PTHR46762">
    <property type="entry name" value="NUCLEOREDOXIN-LIKE PROTEIN 2"/>
    <property type="match status" value="1"/>
</dbReference>
<dbReference type="InterPro" id="IPR029519">
    <property type="entry name" value="RdCVF2"/>
</dbReference>
<sequence length="140" mass="16300">MDFLEGKLLMNIDEPVTAEDRIRDGVLVLYYFVSMDCDRCRTFDDELAKVYSRAMRKEKDILVVVVPTDDSGDNIEVMNSYPQWYMIPFEDELRVILRYNFGVTHVPQLIVVRKDGELVTRCGRAEVEEIGINVLITWSE</sequence>
<gene>
    <name evidence="2" type="ORF">PYX00_000325</name>
</gene>
<protein>
    <recommendedName>
        <fullName evidence="1">Thioredoxin-like fold domain-containing protein</fullName>
    </recommendedName>
</protein>
<comment type="caution">
    <text evidence="2">The sequence shown here is derived from an EMBL/GenBank/DDBJ whole genome shotgun (WGS) entry which is preliminary data.</text>
</comment>
<dbReference type="Gene3D" id="3.40.30.10">
    <property type="entry name" value="Glutaredoxin"/>
    <property type="match status" value="1"/>
</dbReference>
<dbReference type="AlphaFoldDB" id="A0AAW2I8H8"/>
<dbReference type="PANTHER" id="PTHR46762:SF1">
    <property type="entry name" value="NUCLEOREDOXIN-LIKE PROTEIN 2"/>
    <property type="match status" value="1"/>
</dbReference>
<dbReference type="EMBL" id="JARGDH010000001">
    <property type="protein sequence ID" value="KAL0278519.1"/>
    <property type="molecule type" value="Genomic_DNA"/>
</dbReference>
<proteinExistence type="predicted"/>
<dbReference type="InterPro" id="IPR036249">
    <property type="entry name" value="Thioredoxin-like_sf"/>
</dbReference>
<reference evidence="2" key="1">
    <citation type="journal article" date="2024" name="Gigascience">
        <title>Chromosome-level genome of the poultry shaft louse Menopon gallinae provides insight into the host-switching and adaptive evolution of parasitic lice.</title>
        <authorList>
            <person name="Xu Y."/>
            <person name="Ma L."/>
            <person name="Liu S."/>
            <person name="Liang Y."/>
            <person name="Liu Q."/>
            <person name="He Z."/>
            <person name="Tian L."/>
            <person name="Duan Y."/>
            <person name="Cai W."/>
            <person name="Li H."/>
            <person name="Song F."/>
        </authorList>
    </citation>
    <scope>NUCLEOTIDE SEQUENCE</scope>
    <source>
        <strain evidence="2">Cailab_2023a</strain>
    </source>
</reference>
<organism evidence="2">
    <name type="scientific">Menopon gallinae</name>
    <name type="common">poultry shaft louse</name>
    <dbReference type="NCBI Taxonomy" id="328185"/>
    <lineage>
        <taxon>Eukaryota</taxon>
        <taxon>Metazoa</taxon>
        <taxon>Ecdysozoa</taxon>
        <taxon>Arthropoda</taxon>
        <taxon>Hexapoda</taxon>
        <taxon>Insecta</taxon>
        <taxon>Pterygota</taxon>
        <taxon>Neoptera</taxon>
        <taxon>Paraneoptera</taxon>
        <taxon>Psocodea</taxon>
        <taxon>Troctomorpha</taxon>
        <taxon>Phthiraptera</taxon>
        <taxon>Amblycera</taxon>
        <taxon>Menoponidae</taxon>
        <taxon>Menopon</taxon>
    </lineage>
</organism>
<dbReference type="Pfam" id="PF13905">
    <property type="entry name" value="Thioredoxin_8"/>
    <property type="match status" value="1"/>
</dbReference>